<dbReference type="EMBL" id="AGDZ01000017">
    <property type="protein sequence ID" value="EMB25979.1"/>
    <property type="molecule type" value="Genomic_DNA"/>
</dbReference>
<name>M2BV89_TREDN</name>
<protein>
    <recommendedName>
        <fullName evidence="3">Rpn family recombination-promoting nuclease/putative transposase</fullName>
    </recommendedName>
</protein>
<dbReference type="PANTHER" id="PTHR41317:SF1">
    <property type="entry name" value="PD-(D_E)XK NUCLEASE FAMILY TRANSPOSASE"/>
    <property type="match status" value="1"/>
</dbReference>
<dbReference type="PATRIC" id="fig|999437.3.peg.582"/>
<dbReference type="AlphaFoldDB" id="M2BV89"/>
<evidence type="ECO:0008006" key="3">
    <source>
        <dbReference type="Google" id="ProtNLM"/>
    </source>
</evidence>
<dbReference type="RefSeq" id="WP_010693800.1">
    <property type="nucleotide sequence ID" value="NZ_KB442453.1"/>
</dbReference>
<proteinExistence type="predicted"/>
<comment type="caution">
    <text evidence="1">The sequence shown here is derived from an EMBL/GenBank/DDBJ whole genome shotgun (WGS) entry which is preliminary data.</text>
</comment>
<sequence>MRKSFDELTIVDDYMFCIVMQDEELCKELLSMILKNKVGKIVRLFKQQPIETQIASKGVRLDIMIEDEAGKLYDVEMQTTNEKNLPERMRYYQCAIDNSAINKGGDYNDLPNTFIIFLCTFDYLEKGLPVYTIKPYCTETGQEFTDGTTKIIVNSTASQRAEENLKDFLSYMNGQTPVTAFTKKLEEKVNETKEDEEKRREYMLLKSFEMDARRAGIQEGILQGITQGRSEGIAQGRSEGIAQGSYQKACETAKILKRLGDSIQKIMQATGLTQEEIEKL</sequence>
<reference evidence="1 2" key="1">
    <citation type="submission" date="2012-01" db="EMBL/GenBank/DDBJ databases">
        <title>The Genome Sequence of Treponema denticola SP33.</title>
        <authorList>
            <consortium name="The Broad Institute Genome Sequencing Platform"/>
            <person name="Earl A."/>
            <person name="Ward D."/>
            <person name="Feldgarden M."/>
            <person name="Gevers D."/>
            <person name="Blanton J.M."/>
            <person name="Fenno C.J."/>
            <person name="Baranova O.V."/>
            <person name="Mathney J."/>
            <person name="Dewhirst F.E."/>
            <person name="Izard J."/>
            <person name="Young S.K."/>
            <person name="Zeng Q."/>
            <person name="Gargeya S."/>
            <person name="Fitzgerald M."/>
            <person name="Haas B."/>
            <person name="Abouelleil A."/>
            <person name="Alvarado L."/>
            <person name="Arachchi H.M."/>
            <person name="Berlin A."/>
            <person name="Chapman S.B."/>
            <person name="Gearin G."/>
            <person name="Goldberg J."/>
            <person name="Griggs A."/>
            <person name="Gujja S."/>
            <person name="Hansen M."/>
            <person name="Heiman D."/>
            <person name="Howarth C."/>
            <person name="Larimer J."/>
            <person name="Lui A."/>
            <person name="MacDonald P.J.P."/>
            <person name="McCowen C."/>
            <person name="Montmayeur A."/>
            <person name="Murphy C."/>
            <person name="Neiman D."/>
            <person name="Pearson M."/>
            <person name="Priest M."/>
            <person name="Roberts A."/>
            <person name="Saif S."/>
            <person name="Shea T."/>
            <person name="Sisk P."/>
            <person name="Stolte C."/>
            <person name="Sykes S."/>
            <person name="Wortman J."/>
            <person name="Nusbaum C."/>
            <person name="Birren B."/>
        </authorList>
    </citation>
    <scope>NUCLEOTIDE SEQUENCE [LARGE SCALE GENOMIC DNA]</scope>
    <source>
        <strain evidence="1 2">SP33</strain>
    </source>
</reference>
<dbReference type="OrthoDB" id="9775482at2"/>
<dbReference type="NCBIfam" id="TIGR01784">
    <property type="entry name" value="T_den_put_tspse"/>
    <property type="match status" value="1"/>
</dbReference>
<accession>M2BV89</accession>
<dbReference type="Pfam" id="PF12784">
    <property type="entry name" value="PDDEXK_2"/>
    <property type="match status" value="1"/>
</dbReference>
<gene>
    <name evidence="1" type="ORF">HMPREF9733_00579</name>
</gene>
<dbReference type="InterPro" id="IPR010106">
    <property type="entry name" value="RpnA"/>
</dbReference>
<dbReference type="Proteomes" id="UP000016183">
    <property type="component" value="Unassembled WGS sequence"/>
</dbReference>
<dbReference type="HOGENOM" id="CLU_071023_2_0_12"/>
<dbReference type="PANTHER" id="PTHR41317">
    <property type="entry name" value="PD-(D_E)XK NUCLEASE FAMILY TRANSPOSASE"/>
    <property type="match status" value="1"/>
</dbReference>
<evidence type="ECO:0000313" key="1">
    <source>
        <dbReference type="EMBL" id="EMB25979.1"/>
    </source>
</evidence>
<organism evidence="1 2">
    <name type="scientific">Treponema denticola SP33</name>
    <dbReference type="NCBI Taxonomy" id="999437"/>
    <lineage>
        <taxon>Bacteria</taxon>
        <taxon>Pseudomonadati</taxon>
        <taxon>Spirochaetota</taxon>
        <taxon>Spirochaetia</taxon>
        <taxon>Spirochaetales</taxon>
        <taxon>Treponemataceae</taxon>
        <taxon>Treponema</taxon>
    </lineage>
</organism>
<evidence type="ECO:0000313" key="2">
    <source>
        <dbReference type="Proteomes" id="UP000016183"/>
    </source>
</evidence>